<reference evidence="1 2" key="1">
    <citation type="submission" date="2020-03" db="EMBL/GenBank/DDBJ databases">
        <title>Sequencing the genomes of 1000 actinobacteria strains.</title>
        <authorList>
            <person name="Klenk H.-P."/>
        </authorList>
    </citation>
    <scope>NUCLEOTIDE SEQUENCE [LARGE SCALE GENOMIC DNA]</scope>
    <source>
        <strain evidence="1 2">DSM 44556</strain>
    </source>
</reference>
<proteinExistence type="predicted"/>
<dbReference type="RefSeq" id="WP_167155848.1">
    <property type="nucleotide sequence ID" value="NZ_JAANOW010000001.1"/>
</dbReference>
<evidence type="ECO:0000313" key="2">
    <source>
        <dbReference type="Proteomes" id="UP000547444"/>
    </source>
</evidence>
<protein>
    <submittedName>
        <fullName evidence="1">Uncharacterized membrane protein YcaP (DUF421 family)</fullName>
    </submittedName>
</protein>
<keyword evidence="2" id="KW-1185">Reference proteome</keyword>
<accession>A0A7X5TVV8</accession>
<name>A0A7X5TVV8_9MYCO</name>
<dbReference type="Proteomes" id="UP000547444">
    <property type="component" value="Unassembled WGS sequence"/>
</dbReference>
<sequence length="73" mass="8057">MDVTDQTCHDRQCQQSVITDTVQVTSFATAAAAQSYARRHSVRTAANIVVTFSPVLSTIEREQLWSTVTEAVQ</sequence>
<gene>
    <name evidence="1" type="ORF">FHU31_000652</name>
</gene>
<comment type="caution">
    <text evidence="1">The sequence shown here is derived from an EMBL/GenBank/DDBJ whole genome shotgun (WGS) entry which is preliminary data.</text>
</comment>
<dbReference type="AlphaFoldDB" id="A0A7X5TVV8"/>
<organism evidence="1 2">
    <name type="scientific">Mycolicibacterium fluoranthenivorans</name>
    <dbReference type="NCBI Taxonomy" id="258505"/>
    <lineage>
        <taxon>Bacteria</taxon>
        <taxon>Bacillati</taxon>
        <taxon>Actinomycetota</taxon>
        <taxon>Actinomycetes</taxon>
        <taxon>Mycobacteriales</taxon>
        <taxon>Mycobacteriaceae</taxon>
        <taxon>Mycolicibacterium</taxon>
    </lineage>
</organism>
<dbReference type="EMBL" id="JAANOW010000001">
    <property type="protein sequence ID" value="NIH93696.1"/>
    <property type="molecule type" value="Genomic_DNA"/>
</dbReference>
<evidence type="ECO:0000313" key="1">
    <source>
        <dbReference type="EMBL" id="NIH93696.1"/>
    </source>
</evidence>